<evidence type="ECO:0000256" key="1">
    <source>
        <dbReference type="ARBA" id="ARBA00007465"/>
    </source>
</evidence>
<feature type="compositionally biased region" description="Acidic residues" evidence="7">
    <location>
        <begin position="258"/>
        <end position="282"/>
    </location>
</feature>
<reference evidence="9 10" key="1">
    <citation type="submission" date="2015-09" db="EMBL/GenBank/DDBJ databases">
        <title>Host preference determinants of Valsa canker pathogens revealed by comparative genomics.</title>
        <authorList>
            <person name="Yin Z."/>
            <person name="Huang L."/>
        </authorList>
    </citation>
    <scope>NUCLEOTIDE SEQUENCE [LARGE SCALE GENOMIC DNA]</scope>
    <source>
        <strain evidence="9 10">SXYLt</strain>
    </source>
</reference>
<organism evidence="9 10">
    <name type="scientific">Cytospora leucostoma</name>
    <dbReference type="NCBI Taxonomy" id="1230097"/>
    <lineage>
        <taxon>Eukaryota</taxon>
        <taxon>Fungi</taxon>
        <taxon>Dikarya</taxon>
        <taxon>Ascomycota</taxon>
        <taxon>Pezizomycotina</taxon>
        <taxon>Sordariomycetes</taxon>
        <taxon>Sordariomycetidae</taxon>
        <taxon>Diaporthales</taxon>
        <taxon>Cytosporaceae</taxon>
        <taxon>Cytospora</taxon>
    </lineage>
</organism>
<dbReference type="CDD" id="cd00165">
    <property type="entry name" value="S4"/>
    <property type="match status" value="1"/>
</dbReference>
<dbReference type="InterPro" id="IPR036986">
    <property type="entry name" value="S4_RNA-bd_sf"/>
</dbReference>
<feature type="compositionally biased region" description="Basic and acidic residues" evidence="7">
    <location>
        <begin position="101"/>
        <end position="119"/>
    </location>
</feature>
<feature type="compositionally biased region" description="Polar residues" evidence="7">
    <location>
        <begin position="394"/>
        <end position="405"/>
    </location>
</feature>
<keyword evidence="5" id="KW-0687">Ribonucleoprotein</keyword>
<dbReference type="GO" id="GO:0042274">
    <property type="term" value="P:ribosomal small subunit biogenesis"/>
    <property type="evidence" value="ECO:0007669"/>
    <property type="project" value="TreeGrafter"/>
</dbReference>
<gene>
    <name evidence="9" type="ORF">VPNG_06052</name>
</gene>
<dbReference type="Gene3D" id="3.10.290.10">
    <property type="entry name" value="RNA-binding S4 domain"/>
    <property type="match status" value="1"/>
</dbReference>
<feature type="region of interest" description="Disordered" evidence="7">
    <location>
        <begin position="90"/>
        <end position="133"/>
    </location>
</feature>
<evidence type="ECO:0000256" key="6">
    <source>
        <dbReference type="PROSITE-ProRule" id="PRU00182"/>
    </source>
</evidence>
<evidence type="ECO:0000256" key="7">
    <source>
        <dbReference type="SAM" id="MobiDB-lite"/>
    </source>
</evidence>
<comment type="similarity">
    <text evidence="1">Belongs to the universal ribosomal protein uS4 family.</text>
</comment>
<dbReference type="GO" id="GO:0005763">
    <property type="term" value="C:mitochondrial small ribosomal subunit"/>
    <property type="evidence" value="ECO:0007669"/>
    <property type="project" value="TreeGrafter"/>
</dbReference>
<evidence type="ECO:0000256" key="5">
    <source>
        <dbReference type="ARBA" id="ARBA00023274"/>
    </source>
</evidence>
<feature type="region of interest" description="Disordered" evidence="7">
    <location>
        <begin position="393"/>
        <end position="414"/>
    </location>
</feature>
<dbReference type="FunCoup" id="A0A423WX73">
    <property type="interactions" value="109"/>
</dbReference>
<dbReference type="PANTHER" id="PTHR11831:SF4">
    <property type="entry name" value="SMALL RIBOSOMAL SUBUNIT PROTEIN US4M"/>
    <property type="match status" value="1"/>
</dbReference>
<keyword evidence="4" id="KW-0689">Ribosomal protein</keyword>
<evidence type="ECO:0000256" key="4">
    <source>
        <dbReference type="ARBA" id="ARBA00022980"/>
    </source>
</evidence>
<keyword evidence="10" id="KW-1185">Reference proteome</keyword>
<evidence type="ECO:0000313" key="10">
    <source>
        <dbReference type="Proteomes" id="UP000285146"/>
    </source>
</evidence>
<dbReference type="PROSITE" id="PS00632">
    <property type="entry name" value="RIBOSOMAL_S4"/>
    <property type="match status" value="1"/>
</dbReference>
<dbReference type="SMART" id="SM00363">
    <property type="entry name" value="S4"/>
    <property type="match status" value="1"/>
</dbReference>
<evidence type="ECO:0000256" key="3">
    <source>
        <dbReference type="ARBA" id="ARBA00022884"/>
    </source>
</evidence>
<keyword evidence="2 6" id="KW-0699">rRNA-binding</keyword>
<feature type="domain" description="RNA-binding S4" evidence="8">
    <location>
        <begin position="171"/>
        <end position="246"/>
    </location>
</feature>
<dbReference type="AlphaFoldDB" id="A0A423WX73"/>
<feature type="region of interest" description="Disordered" evidence="7">
    <location>
        <begin position="245"/>
        <end position="308"/>
    </location>
</feature>
<dbReference type="STRING" id="1230097.A0A423WX73"/>
<dbReference type="InterPro" id="IPR002942">
    <property type="entry name" value="S4_RNA-bd"/>
</dbReference>
<evidence type="ECO:0000256" key="2">
    <source>
        <dbReference type="ARBA" id="ARBA00022730"/>
    </source>
</evidence>
<protein>
    <recommendedName>
        <fullName evidence="8">RNA-binding S4 domain-containing protein</fullName>
    </recommendedName>
</protein>
<evidence type="ECO:0000259" key="8">
    <source>
        <dbReference type="SMART" id="SM00363"/>
    </source>
</evidence>
<dbReference type="InParanoid" id="A0A423WX73"/>
<sequence>MKLRRTLKFHSLKRGRVRQTWNKYNLFNLSKVERTIPNFIWRTFFQQKWTAKALTRAYHGEHIKERKWERMFSRRMLSVVNMDPVYMAHNDGSEQAAGRGSGKDKPSFEDVTPWHERGQTTRKPKPGMPFEPDLDRVELDVEGRVSREESNVQQFTGQTPYMSMAYSPLERRIDVAIFRALFASSTRQARQFVVHGAVKVNGQVVRIYSTCHTLTSSLQMRHPSYLLNPGDMFQVNPESVLFATGKKKASLPGKATEEAEEGGEEEAEAEESADAEAEETAVEGESSKAAEPEAKSPEAAEADPETIKNNVTRELRFLTRAAKEILAQQKGDLKVKQKKRFRNFIKMSRDALSKAGRAGGEEAVASDKTVVDEINSMLRDLVISDPKVAEKAEQSGTFTADQVTKATEPAEKEEVQVEKKETTQSYIMSDAEVKQMNKLLKEWEDNPEDPSKPYLTPWEPRRFMGAFAYIPRYLEVNQNICAAVYLRHPVARQRYAEVPTPFPPHVMQLAFNWYLRRR</sequence>
<proteinExistence type="inferred from homology"/>
<dbReference type="Proteomes" id="UP000285146">
    <property type="component" value="Unassembled WGS sequence"/>
</dbReference>
<dbReference type="OrthoDB" id="3356781at2759"/>
<dbReference type="InterPro" id="IPR018079">
    <property type="entry name" value="Ribosomal_uS4_CS"/>
</dbReference>
<dbReference type="InterPro" id="IPR022801">
    <property type="entry name" value="Ribosomal_uS4"/>
</dbReference>
<dbReference type="GO" id="GO:0019843">
    <property type="term" value="F:rRNA binding"/>
    <property type="evidence" value="ECO:0007669"/>
    <property type="project" value="UniProtKB-KW"/>
</dbReference>
<dbReference type="Pfam" id="PF01479">
    <property type="entry name" value="S4"/>
    <property type="match status" value="1"/>
</dbReference>
<comment type="caution">
    <text evidence="9">The sequence shown here is derived from an EMBL/GenBank/DDBJ whole genome shotgun (WGS) entry which is preliminary data.</text>
</comment>
<feature type="compositionally biased region" description="Basic and acidic residues" evidence="7">
    <location>
        <begin position="285"/>
        <end position="298"/>
    </location>
</feature>
<dbReference type="PROSITE" id="PS50889">
    <property type="entry name" value="S4"/>
    <property type="match status" value="1"/>
</dbReference>
<dbReference type="SUPFAM" id="SSF55174">
    <property type="entry name" value="Alpha-L RNA-binding motif"/>
    <property type="match status" value="1"/>
</dbReference>
<keyword evidence="3 6" id="KW-0694">RNA-binding</keyword>
<dbReference type="GO" id="GO:0003735">
    <property type="term" value="F:structural constituent of ribosome"/>
    <property type="evidence" value="ECO:0007669"/>
    <property type="project" value="TreeGrafter"/>
</dbReference>
<evidence type="ECO:0000313" key="9">
    <source>
        <dbReference type="EMBL" id="ROW08061.1"/>
    </source>
</evidence>
<dbReference type="EMBL" id="LKEB01000036">
    <property type="protein sequence ID" value="ROW08061.1"/>
    <property type="molecule type" value="Genomic_DNA"/>
</dbReference>
<name>A0A423WX73_9PEZI</name>
<dbReference type="PANTHER" id="PTHR11831">
    <property type="entry name" value="30S 40S RIBOSOMAL PROTEIN"/>
    <property type="match status" value="1"/>
</dbReference>
<accession>A0A423WX73</accession>